<organism evidence="2 3">
    <name type="scientific">Oryzicola mucosus</name>
    <dbReference type="NCBI Taxonomy" id="2767425"/>
    <lineage>
        <taxon>Bacteria</taxon>
        <taxon>Pseudomonadati</taxon>
        <taxon>Pseudomonadota</taxon>
        <taxon>Alphaproteobacteria</taxon>
        <taxon>Hyphomicrobiales</taxon>
        <taxon>Phyllobacteriaceae</taxon>
        <taxon>Oryzicola</taxon>
    </lineage>
</organism>
<evidence type="ECO:0000313" key="3">
    <source>
        <dbReference type="Proteomes" id="UP000643405"/>
    </source>
</evidence>
<keyword evidence="1" id="KW-0472">Membrane</keyword>
<keyword evidence="3" id="KW-1185">Reference proteome</keyword>
<feature type="transmembrane region" description="Helical" evidence="1">
    <location>
        <begin position="65"/>
        <end position="85"/>
    </location>
</feature>
<dbReference type="InterPro" id="IPR018681">
    <property type="entry name" value="DUF2165_transmembrane"/>
</dbReference>
<protein>
    <submittedName>
        <fullName evidence="2">DUF2165 domain-containing protein</fullName>
    </submittedName>
</protein>
<dbReference type="Pfam" id="PF09933">
    <property type="entry name" value="DUF2165"/>
    <property type="match status" value="1"/>
</dbReference>
<dbReference type="AlphaFoldDB" id="A0A8J6PVB9"/>
<feature type="transmembrane region" description="Helical" evidence="1">
    <location>
        <begin position="106"/>
        <end position="129"/>
    </location>
</feature>
<sequence>MITRVCKIVMCFCLAIFAFLVTFGNVSDYGSNYAFVQHVLSMDTTFPGNALMYRSITNPSLWTAGYWLIIFGEGVTCVLFLLAAFKLWQARSAPAQEFQKAKDFMVIGATMGFLVWFLGFMAIGGEWFAMWQSETWNGQEAAFRFYISILAVLIFVMQPDPDRA</sequence>
<name>A0A8J6PVB9_9HYPH</name>
<keyword evidence="1" id="KW-0812">Transmembrane</keyword>
<dbReference type="RefSeq" id="WP_188166019.1">
    <property type="nucleotide sequence ID" value="NZ_JACVVX010000006.1"/>
</dbReference>
<gene>
    <name evidence="2" type="ORF">ICI42_18155</name>
</gene>
<dbReference type="EMBL" id="JACVVX010000006">
    <property type="protein sequence ID" value="MBD0416579.1"/>
    <property type="molecule type" value="Genomic_DNA"/>
</dbReference>
<proteinExistence type="predicted"/>
<accession>A0A8J6PVB9</accession>
<feature type="transmembrane region" description="Helical" evidence="1">
    <location>
        <begin position="141"/>
        <end position="157"/>
    </location>
</feature>
<evidence type="ECO:0000313" key="2">
    <source>
        <dbReference type="EMBL" id="MBD0416579.1"/>
    </source>
</evidence>
<keyword evidence="1" id="KW-1133">Transmembrane helix</keyword>
<reference evidence="2" key="1">
    <citation type="submission" date="2020-09" db="EMBL/GenBank/DDBJ databases">
        <title>Genome seq and assembly of Tianweitania sp.</title>
        <authorList>
            <person name="Chhetri G."/>
        </authorList>
    </citation>
    <scope>NUCLEOTIDE SEQUENCE</scope>
    <source>
        <strain evidence="2">Rool2</strain>
    </source>
</reference>
<dbReference type="Proteomes" id="UP000643405">
    <property type="component" value="Unassembled WGS sequence"/>
</dbReference>
<comment type="caution">
    <text evidence="2">The sequence shown here is derived from an EMBL/GenBank/DDBJ whole genome shotgun (WGS) entry which is preliminary data.</text>
</comment>
<evidence type="ECO:0000256" key="1">
    <source>
        <dbReference type="SAM" id="Phobius"/>
    </source>
</evidence>